<dbReference type="PANTHER" id="PTHR47843:SF5">
    <property type="entry name" value="BTB_POZ DOMAIN PROTEIN"/>
    <property type="match status" value="1"/>
</dbReference>
<dbReference type="PANTHER" id="PTHR47843">
    <property type="entry name" value="BTB DOMAIN-CONTAINING PROTEIN-RELATED"/>
    <property type="match status" value="1"/>
</dbReference>
<dbReference type="KEGG" id="ffu:CLAFUR5_11449"/>
<proteinExistence type="predicted"/>
<accession>A0A9Q8PET9</accession>
<dbReference type="InterPro" id="IPR011333">
    <property type="entry name" value="SKP1/BTB/POZ_sf"/>
</dbReference>
<dbReference type="OrthoDB" id="3645966at2759"/>
<dbReference type="PROSITE" id="PS50097">
    <property type="entry name" value="BTB"/>
    <property type="match status" value="1"/>
</dbReference>
<dbReference type="Gene3D" id="3.30.710.10">
    <property type="entry name" value="Potassium Channel Kv1.1, Chain A"/>
    <property type="match status" value="1"/>
</dbReference>
<dbReference type="GeneID" id="71991327"/>
<gene>
    <name evidence="2" type="ORF">CLAFUR5_11449</name>
</gene>
<protein>
    <recommendedName>
        <fullName evidence="1">BTB domain-containing protein</fullName>
    </recommendedName>
</protein>
<feature type="domain" description="BTB" evidence="1">
    <location>
        <begin position="28"/>
        <end position="95"/>
    </location>
</feature>
<dbReference type="EMBL" id="CP090170">
    <property type="protein sequence ID" value="UJO21125.1"/>
    <property type="molecule type" value="Genomic_DNA"/>
</dbReference>
<dbReference type="SMART" id="SM00225">
    <property type="entry name" value="BTB"/>
    <property type="match status" value="1"/>
</dbReference>
<name>A0A9Q8PET9_PASFU</name>
<evidence type="ECO:0000259" key="1">
    <source>
        <dbReference type="PROSITE" id="PS50097"/>
    </source>
</evidence>
<sequence>MPRFDKLAADSAFLDSISASFNKPSAFPDITITCGAQKFLCHKLILTHRSKWFQKALNGGFEESKADTIELHDEDEDVIHAMLDFCYRTAYWYPKVAVGDFTVPNANFHALVFAAGEKYFVKGLADLAADKFEAAAKGATEDQLATAITTVYTAVPDPDKNLRKAVVDIVLERSSTPLSGENLAFDKLFETLPSFGGDIARGLAKKSLPATPASKPRNRYKCPANNCNKHFTADIPEGTIYTYSCPSTHRTLFGNVVRPTFTHSHAEWRPFKLSD</sequence>
<keyword evidence="3" id="KW-1185">Reference proteome</keyword>
<dbReference type="AlphaFoldDB" id="A0A9Q8PET9"/>
<dbReference type="RefSeq" id="XP_047765491.1">
    <property type="nucleotide sequence ID" value="XM_047910597.1"/>
</dbReference>
<evidence type="ECO:0000313" key="2">
    <source>
        <dbReference type="EMBL" id="UJO21125.1"/>
    </source>
</evidence>
<dbReference type="CDD" id="cd18186">
    <property type="entry name" value="BTB_POZ_ZBTB_KLHL-like"/>
    <property type="match status" value="1"/>
</dbReference>
<dbReference type="Proteomes" id="UP000756132">
    <property type="component" value="Chromosome 8"/>
</dbReference>
<reference evidence="2" key="2">
    <citation type="journal article" date="2022" name="Microb. Genom.">
        <title>A chromosome-scale genome assembly of the tomato pathogen Cladosporium fulvum reveals a compartmentalized genome architecture and the presence of a dispensable chromosome.</title>
        <authorList>
            <person name="Zaccaron A.Z."/>
            <person name="Chen L.H."/>
            <person name="Samaras A."/>
            <person name="Stergiopoulos I."/>
        </authorList>
    </citation>
    <scope>NUCLEOTIDE SEQUENCE</scope>
    <source>
        <strain evidence="2">Race5_Kim</strain>
    </source>
</reference>
<dbReference type="SUPFAM" id="SSF54695">
    <property type="entry name" value="POZ domain"/>
    <property type="match status" value="1"/>
</dbReference>
<dbReference type="Pfam" id="PF00651">
    <property type="entry name" value="BTB"/>
    <property type="match status" value="1"/>
</dbReference>
<organism evidence="2 3">
    <name type="scientific">Passalora fulva</name>
    <name type="common">Tomato leaf mold</name>
    <name type="synonym">Cladosporium fulvum</name>
    <dbReference type="NCBI Taxonomy" id="5499"/>
    <lineage>
        <taxon>Eukaryota</taxon>
        <taxon>Fungi</taxon>
        <taxon>Dikarya</taxon>
        <taxon>Ascomycota</taxon>
        <taxon>Pezizomycotina</taxon>
        <taxon>Dothideomycetes</taxon>
        <taxon>Dothideomycetidae</taxon>
        <taxon>Mycosphaerellales</taxon>
        <taxon>Mycosphaerellaceae</taxon>
        <taxon>Fulvia</taxon>
    </lineage>
</organism>
<evidence type="ECO:0000313" key="3">
    <source>
        <dbReference type="Proteomes" id="UP000756132"/>
    </source>
</evidence>
<dbReference type="InterPro" id="IPR000210">
    <property type="entry name" value="BTB/POZ_dom"/>
</dbReference>
<reference evidence="2" key="1">
    <citation type="submission" date="2021-12" db="EMBL/GenBank/DDBJ databases">
        <authorList>
            <person name="Zaccaron A."/>
            <person name="Stergiopoulos I."/>
        </authorList>
    </citation>
    <scope>NUCLEOTIDE SEQUENCE</scope>
    <source>
        <strain evidence="2">Race5_Kim</strain>
    </source>
</reference>